<dbReference type="InterPro" id="IPR011652">
    <property type="entry name" value="MORN_2"/>
</dbReference>
<dbReference type="Gene3D" id="3.90.930.1">
    <property type="match status" value="1"/>
</dbReference>
<dbReference type="SUPFAM" id="SSF82185">
    <property type="entry name" value="Histone H3 K4-specific methyltransferase SET7/9 N-terminal domain"/>
    <property type="match status" value="1"/>
</dbReference>
<sequence length="207" mass="24165">MRYCWLLIVALGLWACDWSSYDQSQARLAYVITDEELFEDDVRLSRSVDGYTYLDSVRYTGYLISYYPDARLKSKKGYYDGKLEGDYITYYPSGEVYSQRPYHKGEKHGEHLGYFEDGGLKFQYQFVDGLGEGTHKEWYESGEPKLEMNYVKGHELGAQKYWRPDGKLRSNYVVRENGRRYGMLGLKRCAKIDSETGDIDPYKGTIQ</sequence>
<keyword evidence="2" id="KW-1185">Reference proteome</keyword>
<dbReference type="Proteomes" id="UP001062165">
    <property type="component" value="Chromosome"/>
</dbReference>
<reference evidence="1" key="1">
    <citation type="submission" date="2022-10" db="EMBL/GenBank/DDBJ databases">
        <title>Comparative genomics and taxonomic characterization of three novel marine species of genus Reichenbachiella exhibiting antioxidant and polysaccharide degradation activities.</title>
        <authorList>
            <person name="Muhammad N."/>
            <person name="Lee Y.-J."/>
            <person name="Ko J."/>
            <person name="Kim S.-G."/>
        </authorList>
    </citation>
    <scope>NUCLEOTIDE SEQUENCE</scope>
    <source>
        <strain evidence="1">Wsw4-B4</strain>
    </source>
</reference>
<dbReference type="Pfam" id="PF07661">
    <property type="entry name" value="MORN_2"/>
    <property type="match status" value="3"/>
</dbReference>
<dbReference type="EMBL" id="CP106735">
    <property type="protein sequence ID" value="UXX77917.1"/>
    <property type="molecule type" value="Genomic_DNA"/>
</dbReference>
<name>A0ABY6CVI2_9BACT</name>
<proteinExistence type="predicted"/>
<dbReference type="RefSeq" id="WP_263049664.1">
    <property type="nucleotide sequence ID" value="NZ_CP106735.1"/>
</dbReference>
<evidence type="ECO:0000313" key="2">
    <source>
        <dbReference type="Proteomes" id="UP001062165"/>
    </source>
</evidence>
<protein>
    <submittedName>
        <fullName evidence="1">Toxin-antitoxin system YwqK family antitoxin</fullName>
    </submittedName>
</protein>
<gene>
    <name evidence="1" type="ORF">N7E81_11125</name>
</gene>
<organism evidence="1 2">
    <name type="scientific">Reichenbachiella carrageenanivorans</name>
    <dbReference type="NCBI Taxonomy" id="2979869"/>
    <lineage>
        <taxon>Bacteria</taxon>
        <taxon>Pseudomonadati</taxon>
        <taxon>Bacteroidota</taxon>
        <taxon>Cytophagia</taxon>
        <taxon>Cytophagales</taxon>
        <taxon>Reichenbachiellaceae</taxon>
        <taxon>Reichenbachiella</taxon>
    </lineage>
</organism>
<evidence type="ECO:0000313" key="1">
    <source>
        <dbReference type="EMBL" id="UXX77917.1"/>
    </source>
</evidence>
<accession>A0ABY6CVI2</accession>